<proteinExistence type="predicted"/>
<feature type="compositionally biased region" description="Polar residues" evidence="1">
    <location>
        <begin position="295"/>
        <end position="306"/>
    </location>
</feature>
<feature type="domain" description="Integrase zinc-binding" evidence="2">
    <location>
        <begin position="7"/>
        <end position="65"/>
    </location>
</feature>
<evidence type="ECO:0000259" key="2">
    <source>
        <dbReference type="Pfam" id="PF17921"/>
    </source>
</evidence>
<accession>A0A814FIT6</accession>
<evidence type="ECO:0008006" key="6">
    <source>
        <dbReference type="Google" id="ProtNLM"/>
    </source>
</evidence>
<dbReference type="PANTHER" id="PTHR37984:SF15">
    <property type="entry name" value="INTEGRASE CATALYTIC DOMAIN-CONTAINING PROTEIN"/>
    <property type="match status" value="1"/>
</dbReference>
<dbReference type="Pfam" id="PF22938">
    <property type="entry name" value="Integrase_p58_C"/>
    <property type="match status" value="1"/>
</dbReference>
<name>A0A814FIT6_9BILA</name>
<protein>
    <recommendedName>
        <fullName evidence="6">Integrase catalytic domain-containing protein</fullName>
    </recommendedName>
</protein>
<gene>
    <name evidence="4" type="ORF">OXX778_LOCUS15685</name>
</gene>
<evidence type="ECO:0000313" key="4">
    <source>
        <dbReference type="EMBL" id="CAF0986279.1"/>
    </source>
</evidence>
<dbReference type="Gene3D" id="3.30.420.10">
    <property type="entry name" value="Ribonuclease H-like superfamily/Ribonuclease H"/>
    <property type="match status" value="1"/>
</dbReference>
<evidence type="ECO:0000256" key="1">
    <source>
        <dbReference type="SAM" id="MobiDB-lite"/>
    </source>
</evidence>
<dbReference type="EMBL" id="CAJNOC010003522">
    <property type="protein sequence ID" value="CAF0986279.1"/>
    <property type="molecule type" value="Genomic_DNA"/>
</dbReference>
<dbReference type="InterPro" id="IPR041588">
    <property type="entry name" value="Integrase_H2C2"/>
</dbReference>
<dbReference type="Pfam" id="PF17921">
    <property type="entry name" value="Integrase_H2C2"/>
    <property type="match status" value="1"/>
</dbReference>
<dbReference type="GO" id="GO:0003676">
    <property type="term" value="F:nucleic acid binding"/>
    <property type="evidence" value="ECO:0007669"/>
    <property type="project" value="InterPro"/>
</dbReference>
<keyword evidence="5" id="KW-1185">Reference proteome</keyword>
<dbReference type="InterPro" id="IPR054465">
    <property type="entry name" value="Integrase_p58-like_C"/>
</dbReference>
<dbReference type="FunFam" id="1.10.340.70:FF:000001">
    <property type="entry name" value="Retrovirus-related Pol polyprotein from transposon gypsy-like Protein"/>
    <property type="match status" value="1"/>
</dbReference>
<organism evidence="4 5">
    <name type="scientific">Brachionus calyciflorus</name>
    <dbReference type="NCBI Taxonomy" id="104777"/>
    <lineage>
        <taxon>Eukaryota</taxon>
        <taxon>Metazoa</taxon>
        <taxon>Spiralia</taxon>
        <taxon>Gnathifera</taxon>
        <taxon>Rotifera</taxon>
        <taxon>Eurotatoria</taxon>
        <taxon>Monogononta</taxon>
        <taxon>Pseudotrocha</taxon>
        <taxon>Ploima</taxon>
        <taxon>Brachionidae</taxon>
        <taxon>Brachionus</taxon>
    </lineage>
</organism>
<dbReference type="InterPro" id="IPR036397">
    <property type="entry name" value="RNaseH_sf"/>
</dbReference>
<feature type="domain" description="Integrase p58-like C-terminal" evidence="3">
    <location>
        <begin position="225"/>
        <end position="258"/>
    </location>
</feature>
<dbReference type="AlphaFoldDB" id="A0A814FIT6"/>
<sequence length="343" mass="39500">MRFQYVVPNAERPEVLEKIHDDPFSGYLGIDKTFEKLTTRFSWPNYSKDATSYVTACEVCAAVKASKAYTHIKRLRTSAYHPQCDGETEPFNRTLEQMLACYVADNHKEWDKYLPKLAFAYNTAVHATLCIVYGRQPKLPINLLFPTPNLDFNLTADAYASKVHTHLLKCYNLVEKHSQSKVNKFKFYADKHVRPASYVTDERVWLLNERKKKGISKKLSRKWSGPYTIIVKLNENKYKLRPDKPGKKKLVHVNRLKKCNSPPPNVRYDSILEITKNSLEDQLSKESTRKGINQPRETMGSQTTTPIVSTAYQPETDKGNNDGTFWIDNDHLTLQSQEVFSSP</sequence>
<dbReference type="Gene3D" id="1.10.340.70">
    <property type="match status" value="1"/>
</dbReference>
<evidence type="ECO:0000259" key="3">
    <source>
        <dbReference type="Pfam" id="PF22938"/>
    </source>
</evidence>
<dbReference type="Proteomes" id="UP000663879">
    <property type="component" value="Unassembled WGS sequence"/>
</dbReference>
<dbReference type="PANTHER" id="PTHR37984">
    <property type="entry name" value="PROTEIN CBG26694"/>
    <property type="match status" value="1"/>
</dbReference>
<evidence type="ECO:0000313" key="5">
    <source>
        <dbReference type="Proteomes" id="UP000663879"/>
    </source>
</evidence>
<dbReference type="InterPro" id="IPR050951">
    <property type="entry name" value="Retrovirus_Pol_polyprotein"/>
</dbReference>
<dbReference type="InterPro" id="IPR012337">
    <property type="entry name" value="RNaseH-like_sf"/>
</dbReference>
<dbReference type="OrthoDB" id="10030726at2759"/>
<dbReference type="SUPFAM" id="SSF53098">
    <property type="entry name" value="Ribonuclease H-like"/>
    <property type="match status" value="1"/>
</dbReference>
<reference evidence="4" key="1">
    <citation type="submission" date="2021-02" db="EMBL/GenBank/DDBJ databases">
        <authorList>
            <person name="Nowell W R."/>
        </authorList>
    </citation>
    <scope>NUCLEOTIDE SEQUENCE</scope>
    <source>
        <strain evidence="4">Ploen Becks lab</strain>
    </source>
</reference>
<feature type="region of interest" description="Disordered" evidence="1">
    <location>
        <begin position="282"/>
        <end position="306"/>
    </location>
</feature>
<comment type="caution">
    <text evidence="4">The sequence shown here is derived from an EMBL/GenBank/DDBJ whole genome shotgun (WGS) entry which is preliminary data.</text>
</comment>